<evidence type="ECO:0000313" key="2">
    <source>
        <dbReference type="EMBL" id="MFD1673289.1"/>
    </source>
</evidence>
<protein>
    <submittedName>
        <fullName evidence="2">Uncharacterized protein</fullName>
    </submittedName>
</protein>
<dbReference type="RefSeq" id="WP_377940649.1">
    <property type="nucleotide sequence ID" value="NZ_JBHUCX010000004.1"/>
</dbReference>
<comment type="caution">
    <text evidence="2">The sequence shown here is derived from an EMBL/GenBank/DDBJ whole genome shotgun (WGS) entry which is preliminary data.</text>
</comment>
<evidence type="ECO:0000313" key="3">
    <source>
        <dbReference type="Proteomes" id="UP001597079"/>
    </source>
</evidence>
<proteinExistence type="predicted"/>
<dbReference type="EMBL" id="JBHUCX010000004">
    <property type="protein sequence ID" value="MFD1673289.1"/>
    <property type="molecule type" value="Genomic_DNA"/>
</dbReference>
<organism evidence="2 3">
    <name type="scientific">Alicyclobacillus fodiniaquatilis</name>
    <dbReference type="NCBI Taxonomy" id="1661150"/>
    <lineage>
        <taxon>Bacteria</taxon>
        <taxon>Bacillati</taxon>
        <taxon>Bacillota</taxon>
        <taxon>Bacilli</taxon>
        <taxon>Bacillales</taxon>
        <taxon>Alicyclobacillaceae</taxon>
        <taxon>Alicyclobacillus</taxon>
    </lineage>
</organism>
<feature type="compositionally biased region" description="Polar residues" evidence="1">
    <location>
        <begin position="1"/>
        <end position="12"/>
    </location>
</feature>
<dbReference type="Proteomes" id="UP001597079">
    <property type="component" value="Unassembled WGS sequence"/>
</dbReference>
<accession>A0ABW4JAB8</accession>
<keyword evidence="3" id="KW-1185">Reference proteome</keyword>
<sequence length="234" mass="25668">MQQYSGYQPNQGAQGGNMGYFNQAPQGYNTLREFATDPQVVQQHIQQSLQGQPQQSYQSQMSPFAGGMHDVMHAGATNPQTVQQHIAQDLGYQGPQANQYGYAGQNQFNPAAMQQVMHAAPAQVQGAHGQQLGYNAQPQYANSYFPQAQNSAFGEFGTNPQVVRQHIQQDLANQQGAMTSQQAGGYRPQQMSYGQGITAQQNYGQQPQGGMFSQFGTNPQAVRQQIQQDLNGYQ</sequence>
<name>A0ABW4JAB8_9BACL</name>
<feature type="region of interest" description="Disordered" evidence="1">
    <location>
        <begin position="1"/>
        <end position="21"/>
    </location>
</feature>
<evidence type="ECO:0000256" key="1">
    <source>
        <dbReference type="SAM" id="MobiDB-lite"/>
    </source>
</evidence>
<reference evidence="3" key="1">
    <citation type="journal article" date="2019" name="Int. J. Syst. Evol. Microbiol.">
        <title>The Global Catalogue of Microorganisms (GCM) 10K type strain sequencing project: providing services to taxonomists for standard genome sequencing and annotation.</title>
        <authorList>
            <consortium name="The Broad Institute Genomics Platform"/>
            <consortium name="The Broad Institute Genome Sequencing Center for Infectious Disease"/>
            <person name="Wu L."/>
            <person name="Ma J."/>
        </authorList>
    </citation>
    <scope>NUCLEOTIDE SEQUENCE [LARGE SCALE GENOMIC DNA]</scope>
    <source>
        <strain evidence="3">CGMCC 1.12286</strain>
    </source>
</reference>
<gene>
    <name evidence="2" type="ORF">ACFSB2_00950</name>
</gene>